<reference evidence="11 12" key="1">
    <citation type="submission" date="2016-04" db="EMBL/GenBank/DDBJ databases">
        <title>Evolutionary innovation and constraint leading to complex multicellularity in the Ascomycota.</title>
        <authorList>
            <person name="Cisse O."/>
            <person name="Nguyen A."/>
            <person name="Hewitt D.A."/>
            <person name="Jedd G."/>
            <person name="Stajich J.E."/>
        </authorList>
    </citation>
    <scope>NUCLEOTIDE SEQUENCE [LARGE SCALE GENOMIC DNA]</scope>
    <source>
        <strain evidence="11 12">DAH-3</strain>
    </source>
</reference>
<evidence type="ECO:0000256" key="2">
    <source>
        <dbReference type="ARBA" id="ARBA00004604"/>
    </source>
</evidence>
<evidence type="ECO:0000256" key="9">
    <source>
        <dbReference type="SAM" id="MobiDB-lite"/>
    </source>
</evidence>
<dbReference type="Pfam" id="PF00400">
    <property type="entry name" value="WD40"/>
    <property type="match status" value="1"/>
</dbReference>
<dbReference type="PROSITE" id="PS50082">
    <property type="entry name" value="WD_REPEATS_2"/>
    <property type="match status" value="1"/>
</dbReference>
<dbReference type="FunFam" id="2.130.10.10:FF:000378">
    <property type="entry name" value="U3 small nucleolar RNA-associated protein 7"/>
    <property type="match status" value="1"/>
</dbReference>
<dbReference type="GO" id="GO:0000447">
    <property type="term" value="P:endonucleolytic cleavage in ITS1 to separate SSU-rRNA from 5.8S rRNA and LSU-rRNA from tricistronic rRNA transcript (SSU-rRNA, 5.8S rRNA, LSU-rRNA)"/>
    <property type="evidence" value="ECO:0007669"/>
    <property type="project" value="EnsemblFungi"/>
</dbReference>
<dbReference type="InterPro" id="IPR036322">
    <property type="entry name" value="WD40_repeat_dom_sf"/>
</dbReference>
<feature type="region of interest" description="Disordered" evidence="9">
    <location>
        <begin position="498"/>
        <end position="519"/>
    </location>
</feature>
<evidence type="ECO:0000256" key="6">
    <source>
        <dbReference type="ARBA" id="ARBA00023242"/>
    </source>
</evidence>
<dbReference type="AlphaFoldDB" id="A0A1U7LT52"/>
<dbReference type="GO" id="GO:0030688">
    <property type="term" value="C:preribosome, small subunit precursor"/>
    <property type="evidence" value="ECO:0007669"/>
    <property type="project" value="EnsemblFungi"/>
</dbReference>
<evidence type="ECO:0000259" key="10">
    <source>
        <dbReference type="SMART" id="SM01033"/>
    </source>
</evidence>
<dbReference type="GO" id="GO:0000472">
    <property type="term" value="P:endonucleolytic cleavage to generate mature 5'-end of SSU-rRNA from (SSU-rRNA, 5.8S rRNA, LSU-rRNA)"/>
    <property type="evidence" value="ECO:0007669"/>
    <property type="project" value="EnsemblFungi"/>
</dbReference>
<keyword evidence="3" id="KW-0698">rRNA processing</keyword>
<comment type="subcellular location">
    <subcellularLocation>
        <location evidence="2">Nucleus</location>
        <location evidence="2">Nucleolus</location>
    </subcellularLocation>
</comment>
<accession>A0A1U7LT52</accession>
<dbReference type="PROSITE" id="PS50294">
    <property type="entry name" value="WD_REPEATS_REGION"/>
    <property type="match status" value="1"/>
</dbReference>
<keyword evidence="6" id="KW-0539">Nucleus</keyword>
<evidence type="ECO:0000256" key="5">
    <source>
        <dbReference type="ARBA" id="ARBA00022737"/>
    </source>
</evidence>
<comment type="function">
    <text evidence="1">Involved in nucleolar processing of pre-18S ribosomal RNA.</text>
</comment>
<dbReference type="OMA" id="EFLPYHW"/>
<evidence type="ECO:0000313" key="12">
    <source>
        <dbReference type="Proteomes" id="UP000186594"/>
    </source>
</evidence>
<dbReference type="InterPro" id="IPR040315">
    <property type="entry name" value="WDR46/Utp7"/>
</dbReference>
<dbReference type="InterPro" id="IPR015943">
    <property type="entry name" value="WD40/YVTN_repeat-like_dom_sf"/>
</dbReference>
<dbReference type="STRING" id="1198029.A0A1U7LT52"/>
<evidence type="ECO:0000256" key="7">
    <source>
        <dbReference type="ARBA" id="ARBA00076453"/>
    </source>
</evidence>
<name>A0A1U7LT52_NEOID</name>
<keyword evidence="12" id="KW-1185">Reference proteome</keyword>
<dbReference type="SMART" id="SM01033">
    <property type="entry name" value="BING4CT"/>
    <property type="match status" value="1"/>
</dbReference>
<dbReference type="Proteomes" id="UP000186594">
    <property type="component" value="Unassembled WGS sequence"/>
</dbReference>
<proteinExistence type="predicted"/>
<feature type="domain" description="BING4 C-terminal" evidence="10">
    <location>
        <begin position="338"/>
        <end position="417"/>
    </location>
</feature>
<dbReference type="InterPro" id="IPR001680">
    <property type="entry name" value="WD40_rpt"/>
</dbReference>
<evidence type="ECO:0000256" key="3">
    <source>
        <dbReference type="ARBA" id="ARBA00022552"/>
    </source>
</evidence>
<keyword evidence="5" id="KW-0677">Repeat</keyword>
<dbReference type="EMBL" id="LXFE01000328">
    <property type="protein sequence ID" value="OLL25722.1"/>
    <property type="molecule type" value="Genomic_DNA"/>
</dbReference>
<sequence>MISADSSVTRLARYQRGEKVKIRRIKDKKLKSNLKLLEERYRDAASSAVNAEILLQEDPGVLEAEGMEKTWKLTQDQIVKEVDVTTARKRFDLSLSQFGPYAIDYTRNGRHLLLGGRKGHIASFDWQQGKLHSEIQVQETVRDVKWLHDESFYAVAQKKYVYIYDKNGLEVHCLKKHIEATAMEFLPYHYLLATIGNAGYLKYQDTSTGQLVAELRTKLGATSVMAQNTHNAILHVGHANGTVTLWSPNMPTPLVKLLSHKGPLRGLAVDREGRYMTTCGADSQLKIWDIRAFKEVHSYYTPTPAQTLNISETGLLGVGWGPHVSVWRDAFKTKQQAPYMQHLNPGSSIVDIKFCPFEDILGFGHEKGFSSLLIPGSGEANFDALELNPYQNNRQRQETEVKTLLEKLKPEMIALEPEFVGDLDKAGAAIRRHDLQGEVKQKNDKTVARPNIRGKNSSLRNYLRKKNKSIIDERRMRIEAALKTEKKLRQLNVRRIRGEDAEDEAKLGPALTRFTTKQR</sequence>
<dbReference type="PROSITE" id="PS00678">
    <property type="entry name" value="WD_REPEATS_1"/>
    <property type="match status" value="1"/>
</dbReference>
<dbReference type="OrthoDB" id="10251154at2759"/>
<evidence type="ECO:0000256" key="8">
    <source>
        <dbReference type="PROSITE-ProRule" id="PRU00221"/>
    </source>
</evidence>
<dbReference type="PANTHER" id="PTHR14085:SF3">
    <property type="entry name" value="WD REPEAT-CONTAINING PROTEIN 46"/>
    <property type="match status" value="1"/>
</dbReference>
<dbReference type="SMART" id="SM00320">
    <property type="entry name" value="WD40"/>
    <property type="match status" value="5"/>
</dbReference>
<dbReference type="InterPro" id="IPR012952">
    <property type="entry name" value="BING4_C_dom"/>
</dbReference>
<evidence type="ECO:0000256" key="4">
    <source>
        <dbReference type="ARBA" id="ARBA00022574"/>
    </source>
</evidence>
<keyword evidence="4 8" id="KW-0853">WD repeat</keyword>
<evidence type="ECO:0000313" key="11">
    <source>
        <dbReference type="EMBL" id="OLL25722.1"/>
    </source>
</evidence>
<dbReference type="Pfam" id="PF08149">
    <property type="entry name" value="BING4CT"/>
    <property type="match status" value="1"/>
</dbReference>
<protein>
    <recommendedName>
        <fullName evidence="7">U three protein 7</fullName>
    </recommendedName>
</protein>
<dbReference type="GO" id="GO:0000480">
    <property type="term" value="P:endonucleolytic cleavage in 5'-ETS of tricistronic rRNA transcript (SSU-rRNA, 5.8S rRNA, LSU-rRNA)"/>
    <property type="evidence" value="ECO:0007669"/>
    <property type="project" value="EnsemblFungi"/>
</dbReference>
<gene>
    <name evidence="11" type="ORF">NEOLI_002899</name>
</gene>
<dbReference type="SUPFAM" id="SSF50978">
    <property type="entry name" value="WD40 repeat-like"/>
    <property type="match status" value="1"/>
</dbReference>
<dbReference type="GO" id="GO:0030686">
    <property type="term" value="C:90S preribosome"/>
    <property type="evidence" value="ECO:0007669"/>
    <property type="project" value="TreeGrafter"/>
</dbReference>
<dbReference type="GO" id="GO:0032040">
    <property type="term" value="C:small-subunit processome"/>
    <property type="evidence" value="ECO:0007669"/>
    <property type="project" value="EnsemblFungi"/>
</dbReference>
<dbReference type="Gene3D" id="2.130.10.10">
    <property type="entry name" value="YVTN repeat-like/Quinoprotein amine dehydrogenase"/>
    <property type="match status" value="1"/>
</dbReference>
<dbReference type="InterPro" id="IPR019775">
    <property type="entry name" value="WD40_repeat_CS"/>
</dbReference>
<dbReference type="PANTHER" id="PTHR14085">
    <property type="entry name" value="WD-REPEAT PROTEIN BING4"/>
    <property type="match status" value="1"/>
</dbReference>
<comment type="caution">
    <text evidence="11">The sequence shown here is derived from an EMBL/GenBank/DDBJ whole genome shotgun (WGS) entry which is preliminary data.</text>
</comment>
<evidence type="ECO:0000256" key="1">
    <source>
        <dbReference type="ARBA" id="ARBA00004099"/>
    </source>
</evidence>
<feature type="repeat" description="WD" evidence="8">
    <location>
        <begin position="257"/>
        <end position="298"/>
    </location>
</feature>
<organism evidence="11 12">
    <name type="scientific">Neolecta irregularis (strain DAH-3)</name>
    <dbReference type="NCBI Taxonomy" id="1198029"/>
    <lineage>
        <taxon>Eukaryota</taxon>
        <taxon>Fungi</taxon>
        <taxon>Dikarya</taxon>
        <taxon>Ascomycota</taxon>
        <taxon>Taphrinomycotina</taxon>
        <taxon>Neolectales</taxon>
        <taxon>Neolectaceae</taxon>
        <taxon>Neolecta</taxon>
    </lineage>
</organism>